<name>S3ZKZ7_9ACTN</name>
<dbReference type="GO" id="GO:0008194">
    <property type="term" value="F:UDP-glycosyltransferase activity"/>
    <property type="evidence" value="ECO:0007669"/>
    <property type="project" value="InterPro"/>
</dbReference>
<gene>
    <name evidence="7" type="ORF">STRAU_3045</name>
</gene>
<dbReference type="CDD" id="cd03784">
    <property type="entry name" value="GT1_Gtf-like"/>
    <property type="match status" value="1"/>
</dbReference>
<dbReference type="PANTHER" id="PTHR48050:SF13">
    <property type="entry name" value="STEROL 3-BETA-GLUCOSYLTRANSFERASE UGT80A2"/>
    <property type="match status" value="1"/>
</dbReference>
<evidence type="ECO:0000256" key="3">
    <source>
        <dbReference type="ARBA" id="ARBA00022679"/>
    </source>
</evidence>
<dbReference type="InterPro" id="IPR050426">
    <property type="entry name" value="Glycosyltransferase_28"/>
</dbReference>
<dbReference type="OrthoDB" id="3863369at2"/>
<sequence>MVPLAWAMQSAGHDVRFAVHPEATATVAGTGLQPVAVGRPLHMGTFMERESVIAGLGFDISEDPATLDAERTLGILTWYTTVFLQNVTDETFMDDLVAEARAWRPGLVVWDALSYAGPVAARACGAAHARLLFGLDLLGRMRHRFQEQRRGLPPEARDDVLAEWLDVHLRRHGGGFTEADATGDWTVDPMPPPLALDSGLPADSPRIAMRQPPYNGPSQVPRWLREPPSGRPRVCVTLGLSLREMWDAGLSVGDLLAAVADLDVEVVTTLPPDDEARRALPPNVRAVDFVPLTALLPSCSAVVHHGGAGTLHSAVAHAVPQLIVPDAVWDPRLLGERLAELGAGAIVTPDRLTPERLRRELLRLLEDPSARAAAARLSRSALTSPGPDAVARILTSGRHARK</sequence>
<evidence type="ECO:0000256" key="2">
    <source>
        <dbReference type="ARBA" id="ARBA00022676"/>
    </source>
</evidence>
<evidence type="ECO:0000259" key="6">
    <source>
        <dbReference type="Pfam" id="PF21036"/>
    </source>
</evidence>
<dbReference type="InterPro" id="IPR010610">
    <property type="entry name" value="EryCIII-like_C"/>
</dbReference>
<dbReference type="PANTHER" id="PTHR48050">
    <property type="entry name" value="STEROL 3-BETA-GLUCOSYLTRANSFERASE"/>
    <property type="match status" value="1"/>
</dbReference>
<dbReference type="Pfam" id="PF21036">
    <property type="entry name" value="EryCIII-like_N"/>
    <property type="match status" value="1"/>
</dbReference>
<dbReference type="PATRIC" id="fig|1286094.4.peg.3013"/>
<dbReference type="InterPro" id="IPR030953">
    <property type="entry name" value="Glycosyl_450act"/>
</dbReference>
<organism evidence="7 8">
    <name type="scientific">Streptomyces aurantiacus JA 4570</name>
    <dbReference type="NCBI Taxonomy" id="1286094"/>
    <lineage>
        <taxon>Bacteria</taxon>
        <taxon>Bacillati</taxon>
        <taxon>Actinomycetota</taxon>
        <taxon>Actinomycetes</taxon>
        <taxon>Kitasatosporales</taxon>
        <taxon>Streptomycetaceae</taxon>
        <taxon>Streptomyces</taxon>
        <taxon>Streptomyces aurantiacus group</taxon>
    </lineage>
</organism>
<evidence type="ECO:0000313" key="7">
    <source>
        <dbReference type="EMBL" id="EPH43893.1"/>
    </source>
</evidence>
<keyword evidence="2" id="KW-0328">Glycosyltransferase</keyword>
<keyword evidence="4" id="KW-0045">Antibiotic biosynthesis</keyword>
<feature type="domain" description="Erythromycin biosynthesis protein CIII-like N-terminal" evidence="6">
    <location>
        <begin position="6"/>
        <end position="239"/>
    </location>
</feature>
<dbReference type="Gene3D" id="3.40.50.2000">
    <property type="entry name" value="Glycogen Phosphorylase B"/>
    <property type="match status" value="2"/>
</dbReference>
<dbReference type="GO" id="GO:0016758">
    <property type="term" value="F:hexosyltransferase activity"/>
    <property type="evidence" value="ECO:0007669"/>
    <property type="project" value="UniProtKB-ARBA"/>
</dbReference>
<feature type="domain" description="Erythromycin biosynthesis protein CIII-like C-terminal" evidence="5">
    <location>
        <begin position="255"/>
        <end position="394"/>
    </location>
</feature>
<evidence type="ECO:0000256" key="1">
    <source>
        <dbReference type="ARBA" id="ARBA00006962"/>
    </source>
</evidence>
<reference evidence="7 8" key="1">
    <citation type="submission" date="2013-02" db="EMBL/GenBank/DDBJ databases">
        <title>Draft Genome Sequence of Streptomyces aurantiacus, Which Produces Setomimycin.</title>
        <authorList>
            <person name="Gruening B.A."/>
            <person name="Praeg A."/>
            <person name="Erxleben A."/>
            <person name="Guenther S."/>
            <person name="Mueller M."/>
        </authorList>
    </citation>
    <scope>NUCLEOTIDE SEQUENCE [LARGE SCALE GENOMIC DNA]</scope>
    <source>
        <strain evidence="7 8">JA 4570</strain>
    </source>
</reference>
<proteinExistence type="inferred from homology"/>
<dbReference type="SUPFAM" id="SSF53756">
    <property type="entry name" value="UDP-Glycosyltransferase/glycogen phosphorylase"/>
    <property type="match status" value="1"/>
</dbReference>
<dbReference type="Proteomes" id="UP000014629">
    <property type="component" value="Unassembled WGS sequence"/>
</dbReference>
<keyword evidence="8" id="KW-1185">Reference proteome</keyword>
<evidence type="ECO:0000313" key="8">
    <source>
        <dbReference type="Proteomes" id="UP000014629"/>
    </source>
</evidence>
<dbReference type="Pfam" id="PF06722">
    <property type="entry name" value="EryCIII-like_C"/>
    <property type="match status" value="1"/>
</dbReference>
<dbReference type="NCBIfam" id="TIGR04516">
    <property type="entry name" value="glycosyl_450act"/>
    <property type="match status" value="1"/>
</dbReference>
<comment type="similarity">
    <text evidence="1">Belongs to the glycosyltransferase 28 family.</text>
</comment>
<protein>
    <submittedName>
        <fullName evidence="7">Putative Desosaminyl transferase EryCIII</fullName>
    </submittedName>
</protein>
<dbReference type="EMBL" id="AOPZ01000132">
    <property type="protein sequence ID" value="EPH43893.1"/>
    <property type="molecule type" value="Genomic_DNA"/>
</dbReference>
<keyword evidence="3 7" id="KW-0808">Transferase</keyword>
<dbReference type="GO" id="GO:0017000">
    <property type="term" value="P:antibiotic biosynthetic process"/>
    <property type="evidence" value="ECO:0007669"/>
    <property type="project" value="UniProtKB-KW"/>
</dbReference>
<dbReference type="FunFam" id="3.40.50.2000:FF:000072">
    <property type="entry name" value="Glycosyl transferase"/>
    <property type="match status" value="1"/>
</dbReference>
<evidence type="ECO:0000259" key="5">
    <source>
        <dbReference type="Pfam" id="PF06722"/>
    </source>
</evidence>
<evidence type="ECO:0000256" key="4">
    <source>
        <dbReference type="ARBA" id="ARBA00023194"/>
    </source>
</evidence>
<dbReference type="InterPro" id="IPR002213">
    <property type="entry name" value="UDP_glucos_trans"/>
</dbReference>
<dbReference type="InterPro" id="IPR048284">
    <property type="entry name" value="EryCIII-like_N"/>
</dbReference>
<comment type="caution">
    <text evidence="7">The sequence shown here is derived from an EMBL/GenBank/DDBJ whole genome shotgun (WGS) entry which is preliminary data.</text>
</comment>
<dbReference type="AlphaFoldDB" id="S3ZKZ7"/>
<accession>S3ZKZ7</accession>